<reference evidence="5" key="14">
    <citation type="submission" date="2023-12" db="EMBL/GenBank/DDBJ databases">
        <authorList>
            <consortium name="FlyBase"/>
        </authorList>
    </citation>
    <scope>NUCLEOTIDE SEQUENCE</scope>
</reference>
<feature type="region of interest" description="Disordered" evidence="3">
    <location>
        <begin position="420"/>
        <end position="459"/>
    </location>
</feature>
<dbReference type="GO" id="GO:0033592">
    <property type="term" value="F:RNA strand annealing activity"/>
    <property type="evidence" value="ECO:0000318"/>
    <property type="project" value="GO_Central"/>
</dbReference>
<evidence type="ECO:0000313" key="5">
    <source>
        <dbReference type="EMBL" id="AAF57078.1"/>
    </source>
</evidence>
<dbReference type="CTD" id="43645"/>
<name>Q9VA45_DROME</name>
<dbReference type="EMBL" id="BT003308">
    <property type="protein sequence ID" value="AAO25068.1"/>
    <property type="molecule type" value="mRNA"/>
</dbReference>
<feature type="compositionally biased region" description="Basic and acidic residues" evidence="3">
    <location>
        <begin position="448"/>
        <end position="459"/>
    </location>
</feature>
<feature type="compositionally biased region" description="Gly residues" evidence="3">
    <location>
        <begin position="288"/>
        <end position="299"/>
    </location>
</feature>
<dbReference type="PANTHER" id="PTHR23236:SF11">
    <property type="entry name" value="EUKARYOTIC TRANSLATION INITIATION FACTOR 4H"/>
    <property type="match status" value="1"/>
</dbReference>
<sequence length="459" mass="50092">MANRSSQRDREFNRDNTYNNNRDNRDHNRDNRDNRENRSNFQNYRNRDRDRDRQRQVPTEPPFIAYVGNLPKGLVQGDVMKIFSDFEVKNVRLIKDRETDEFKGYGYVEFETLAQLKSALNCNGRIKLDNFSAPLRIDIADHRRQNPGAPSGVGGAPPAGVGHERGGGVGRGGSTGAANGNNPYYQRRNYRRDDSVGSHQFRRREPRSNSSNHQMSNSSPTQSTTSINYNRTTRGGFNSRVAVGGNGNRYQGGAPRNFNDREDQQSTGSGGFQRNRTYNFNRSMNNSVGGGGAGVGRGGHPQRNFNGNGGGGGFGVVNGGGNYTNFVQNRNRDRRGHYNPNHSGSSGGYNNNGNNTFGGENNHPVHGASESASSGTGPSSSNQFAVRDDDDRPKLVLKPRTVTAPINSLAETKQAALIFGKAKPRDDSSTPVSSPRQDLDAGSSGAPSDHDHDPGLGDN</sequence>
<dbReference type="KEGG" id="dme:Dmel_CG1340"/>
<evidence type="ECO:0000313" key="7">
    <source>
        <dbReference type="EMBL" id="AGB96501.1"/>
    </source>
</evidence>
<evidence type="ECO:0000313" key="8">
    <source>
        <dbReference type="FlyBase" id="FBgn0039797"/>
    </source>
</evidence>
<dbReference type="InterPro" id="IPR000504">
    <property type="entry name" value="RRM_dom"/>
</dbReference>
<dbReference type="GO" id="GO:0005829">
    <property type="term" value="C:cytosol"/>
    <property type="evidence" value="ECO:0000250"/>
    <property type="project" value="FlyBase"/>
</dbReference>
<dbReference type="Bgee" id="FBgn0039797">
    <property type="expression patterns" value="Expressed in early elongation stage spermatid (Drosophila) in testis and 22 other cell types or tissues"/>
</dbReference>
<feature type="compositionally biased region" description="Basic and acidic residues" evidence="3">
    <location>
        <begin position="1"/>
        <end position="14"/>
    </location>
</feature>
<evidence type="ECO:0000313" key="6">
    <source>
        <dbReference type="EMBL" id="AAO25068.1"/>
    </source>
</evidence>
<evidence type="ECO:0000259" key="4">
    <source>
        <dbReference type="PROSITE" id="PS50102"/>
    </source>
</evidence>
<reference evidence="5" key="13">
    <citation type="journal article" date="2015" name="Genome Res.">
        <title>The Release 6 reference sequence of the Drosophila melanogaster genome.</title>
        <authorList>
            <person name="Hoskins R.A."/>
            <person name="Carlson J.W."/>
            <person name="Wan K.H."/>
            <person name="Park S."/>
            <person name="Mendez I."/>
            <person name="Galle S.E."/>
            <person name="Booth B.W."/>
            <person name="Pfeiffer B.D."/>
            <person name="George R.A."/>
            <person name="Svirskas R."/>
            <person name="Krzywinski M."/>
            <person name="Schein J."/>
            <person name="Accardo M.C."/>
            <person name="Damia E."/>
            <person name="Messina G."/>
            <person name="Mendez-Lago M."/>
            <person name="de Pablos B."/>
            <person name="Demakova O.V."/>
            <person name="Andreyeva E.N."/>
            <person name="Boldyreva L.V."/>
            <person name="Marra M."/>
            <person name="Carvalho A.B."/>
            <person name="Dimitri P."/>
            <person name="Villasante A."/>
            <person name="Zhimulev I.F."/>
            <person name="Rubin G.M."/>
            <person name="Karpen G.H."/>
            <person name="Celniker S.E."/>
        </authorList>
    </citation>
    <scope>NUCLEOTIDE SEQUENCE</scope>
</reference>
<dbReference type="Proteomes" id="UP000000803">
    <property type="component" value="Chromosome 3R"/>
</dbReference>
<reference evidence="9" key="4">
    <citation type="journal article" date="2002" name="Genome Biol.">
        <title>The transposable elements of the Drosophila melanogaster euchromatin: a genomics perspective.</title>
        <authorList>
            <person name="Kaminker J.S."/>
            <person name="Bergman C.M."/>
            <person name="Kronmiller B."/>
            <person name="Carlson J."/>
            <person name="Svirskas R."/>
            <person name="Patel S."/>
            <person name="Frise E."/>
            <person name="Wheeler D.A."/>
            <person name="Lewis S.E."/>
            <person name="Rubin G.M."/>
            <person name="Ashburner M."/>
            <person name="Celniker S.E."/>
        </authorList>
    </citation>
    <scope>NUCLEOTIDE SEQUENCE [LARGE SCALE GENOMIC DNA]</scope>
    <source>
        <strain evidence="9">Berkeley</strain>
    </source>
</reference>
<protein>
    <submittedName>
        <fullName evidence="5">Eukaryotic translation initiation factor 4H2, isoform A</fullName>
    </submittedName>
    <submittedName>
        <fullName evidence="7">Eukaryotic translation initiation factor 4H2, isoform C</fullName>
    </submittedName>
    <submittedName>
        <fullName evidence="6">GH07080p</fullName>
    </submittedName>
</protein>
<dbReference type="InterPro" id="IPR035979">
    <property type="entry name" value="RBD_domain_sf"/>
</dbReference>
<reference evidence="9" key="3">
    <citation type="journal article" date="2002" name="Genome Biol.">
        <title>Annotation of the Drosophila melanogaster euchromatic genome: a systematic review.</title>
        <authorList>
            <person name="Misra S."/>
            <person name="Crosby M.A."/>
            <person name="Mungall C.J."/>
            <person name="Matthews B.B."/>
            <person name="Campbell K.S."/>
            <person name="Hradecky P."/>
            <person name="Huang Y."/>
            <person name="Kaminker J.S."/>
            <person name="Millburn G.H."/>
            <person name="Prochnik S.E."/>
            <person name="Smith C.D."/>
            <person name="Tupy J.L."/>
            <person name="Whitfied E.J."/>
            <person name="Bayraktaroglu L."/>
            <person name="Berman B.P."/>
            <person name="Bettencourt B.R."/>
            <person name="Celniker S.E."/>
            <person name="de Grey A.D."/>
            <person name="Drysdale R.A."/>
            <person name="Harris N.L."/>
            <person name="Richter J."/>
            <person name="Russo S."/>
            <person name="Schroeder A.J."/>
            <person name="Shu S.Q."/>
            <person name="Stapleton M."/>
            <person name="Yamada C."/>
            <person name="Ashburner M."/>
            <person name="Gelbart W.M."/>
            <person name="Rubin G.M."/>
            <person name="Lewis S.E."/>
        </authorList>
    </citation>
    <scope>GENOME REANNOTATION</scope>
    <source>
        <strain evidence="9">Berkeley</strain>
    </source>
</reference>
<dbReference type="IntAct" id="Q9VA45">
    <property type="interactions" value="2"/>
</dbReference>
<dbReference type="PROSITE" id="PS50102">
    <property type="entry name" value="RRM"/>
    <property type="match status" value="1"/>
</dbReference>
<dbReference type="AGR" id="FB:FBgn0039797"/>
<feature type="compositionally biased region" description="Low complexity" evidence="3">
    <location>
        <begin position="176"/>
        <end position="187"/>
    </location>
</feature>
<feature type="domain" description="RRM" evidence="4">
    <location>
        <begin position="63"/>
        <end position="142"/>
    </location>
</feature>
<evidence type="ECO:0000313" key="9">
    <source>
        <dbReference type="Proteomes" id="UP000000803"/>
    </source>
</evidence>
<dbReference type="EMBL" id="AE014297">
    <property type="protein sequence ID" value="AGB96501.1"/>
    <property type="molecule type" value="Genomic_DNA"/>
</dbReference>
<dbReference type="DNASU" id="43645"/>
<proteinExistence type="evidence at transcript level"/>
<dbReference type="GeneID" id="43645"/>
<evidence type="ECO:0000256" key="1">
    <source>
        <dbReference type="ARBA" id="ARBA00022884"/>
    </source>
</evidence>
<dbReference type="eggNOG" id="KOG0118">
    <property type="taxonomic scope" value="Eukaryota"/>
</dbReference>
<dbReference type="Pfam" id="PF00076">
    <property type="entry name" value="RRM_1"/>
    <property type="match status" value="1"/>
</dbReference>
<dbReference type="AlphaFoldDB" id="Q9VA45"/>
<dbReference type="GO" id="GO:0034057">
    <property type="term" value="F:RNA strand-exchange activity"/>
    <property type="evidence" value="ECO:0000318"/>
    <property type="project" value="GO_Central"/>
</dbReference>
<keyword evidence="5" id="KW-0396">Initiation factor</keyword>
<dbReference type="PANTHER" id="PTHR23236">
    <property type="entry name" value="EUKARYOTIC TRANSLATION INITIATION FACTOR 4B/4H"/>
    <property type="match status" value="1"/>
</dbReference>
<dbReference type="SMART" id="SM00360">
    <property type="entry name" value="RRM"/>
    <property type="match status" value="1"/>
</dbReference>
<feature type="compositionally biased region" description="Basic and acidic residues" evidence="3">
    <location>
        <begin position="45"/>
        <end position="55"/>
    </location>
</feature>
<reference evidence="5" key="12">
    <citation type="journal article" date="2015" name="G3 (Bethesda)">
        <title>Gene Model Annotations for Drosophila melanogaster: The Rule-Benders.</title>
        <authorList>
            <consortium name="FlyBase Consortium"/>
            <person name="Crosby M.A."/>
            <person name="Gramates L.S."/>
            <person name="Dos Santos G."/>
            <person name="Matthews B.B."/>
            <person name="St Pierre S.E."/>
            <person name="Zhou P."/>
            <person name="Schroeder A.J."/>
            <person name="Falls K."/>
            <person name="Emmert D.B."/>
            <person name="Russo S.M."/>
            <person name="Gelbart W.M."/>
            <person name="null"/>
        </authorList>
    </citation>
    <scope>NUCLEOTIDE SEQUENCE</scope>
</reference>
<dbReference type="OMA" id="KRALSCN"/>
<dbReference type="OrthoDB" id="48651at2759"/>
<dbReference type="FunFam" id="3.30.70.330:FF:000414">
    <property type="entry name" value="Eukaryotic translation initiation factor 4H"/>
    <property type="match status" value="1"/>
</dbReference>
<feature type="compositionally biased region" description="Low complexity" evidence="3">
    <location>
        <begin position="338"/>
        <end position="381"/>
    </location>
</feature>
<keyword evidence="1 2" id="KW-0694">RNA-binding</keyword>
<dbReference type="FlyBase" id="FBgn0039797">
    <property type="gene designation" value="eIF4H2"/>
</dbReference>
<reference evidence="5" key="8">
    <citation type="submission" date="2006-08" db="EMBL/GenBank/DDBJ databases">
        <authorList>
            <person name="Celniker S."/>
            <person name="Carlson J."/>
            <person name="Wan K."/>
            <person name="Frise E."/>
            <person name="Hoskins R."/>
            <person name="Park S."/>
            <person name="Svirskas R."/>
            <person name="Rubin G."/>
        </authorList>
    </citation>
    <scope>NUCLEOTIDE SEQUENCE</scope>
</reference>
<dbReference type="SMR" id="Q9VA45"/>
<organism evidence="5 9">
    <name type="scientific">Drosophila melanogaster</name>
    <name type="common">Fruit fly</name>
    <dbReference type="NCBI Taxonomy" id="7227"/>
    <lineage>
        <taxon>Eukaryota</taxon>
        <taxon>Metazoa</taxon>
        <taxon>Ecdysozoa</taxon>
        <taxon>Arthropoda</taxon>
        <taxon>Hexapoda</taxon>
        <taxon>Insecta</taxon>
        <taxon>Pterygota</taxon>
        <taxon>Neoptera</taxon>
        <taxon>Endopterygota</taxon>
        <taxon>Diptera</taxon>
        <taxon>Brachycera</taxon>
        <taxon>Muscomorpha</taxon>
        <taxon>Ephydroidea</taxon>
        <taxon>Drosophilidae</taxon>
        <taxon>Drosophila</taxon>
        <taxon>Sophophora</taxon>
    </lineage>
</organism>
<dbReference type="RefSeq" id="NP_651820.1">
    <property type="nucleotide sequence ID" value="NM_143563.3"/>
</dbReference>
<reference evidence="5 9" key="10">
    <citation type="journal article" date="2007" name="Science">
        <title>Sequence finishing and mapping of Drosophila melanogaster heterochromatin.</title>
        <authorList>
            <person name="Hoskins R.A."/>
            <person name="Carlson J.W."/>
            <person name="Kennedy C."/>
            <person name="Acevedo D."/>
            <person name="Evans-Holm M."/>
            <person name="Frise E."/>
            <person name="Wan K.H."/>
            <person name="Park S."/>
            <person name="Mendez-Lago M."/>
            <person name="Rossi F."/>
            <person name="Villasante A."/>
            <person name="Dimitri P."/>
            <person name="Karpen G.H."/>
            <person name="Celniker S.E."/>
        </authorList>
    </citation>
    <scope>NUCLEOTIDE SEQUENCE [LARGE SCALE GENOMIC DNA]</scope>
    <source>
        <strain evidence="9">Berkeley</strain>
    </source>
</reference>
<dbReference type="PaxDb" id="7227-FBpp0085061"/>
<reference evidence="5 9" key="1">
    <citation type="journal article" date="2000" name="Science">
        <title>The genome sequence of Drosophila melanogaster.</title>
        <authorList>
            <person name="Adams M.D."/>
            <person name="Celniker S.E."/>
            <person name="Holt R.A."/>
            <person name="Evans C.A."/>
            <person name="Gocayne J.D."/>
            <person name="Amanatides P.G."/>
            <person name="Scherer S.E."/>
            <person name="Li P.W."/>
            <person name="Hoskins R.A."/>
            <person name="Galle R.F."/>
            <person name="George R.A."/>
            <person name="Lewis S.E."/>
            <person name="Richards S."/>
            <person name="Ashburner M."/>
            <person name="Henderson S.N."/>
            <person name="Sutton G.G."/>
            <person name="Wortman J.R."/>
            <person name="Yandell M.D."/>
            <person name="Zhang Q."/>
            <person name="Chen L.X."/>
            <person name="Brandon R.C."/>
            <person name="Rogers Y.H."/>
            <person name="Blazej R.G."/>
            <person name="Champe M."/>
            <person name="Pfeiffer B.D."/>
            <person name="Wan K.H."/>
            <person name="Doyle C."/>
            <person name="Baxter E.G."/>
            <person name="Helt G."/>
            <person name="Nelson C.R."/>
            <person name="Gabor G.L."/>
            <person name="Abril J.F."/>
            <person name="Agbayani A."/>
            <person name="An H.J."/>
            <person name="Andrews-Pfannkoch C."/>
            <person name="Baldwin D."/>
            <person name="Ballew R.M."/>
            <person name="Basu A."/>
            <person name="Baxendale J."/>
            <person name="Bayraktaroglu L."/>
            <person name="Beasley E.M."/>
            <person name="Beeson K.Y."/>
            <person name="Benos P.V."/>
            <person name="Berman B.P."/>
            <person name="Bhandari D."/>
            <person name="Bolshakov S."/>
            <person name="Borkova D."/>
            <person name="Botchan M.R."/>
            <person name="Bouck J."/>
            <person name="Brokstein P."/>
            <person name="Brottier P."/>
            <person name="Burtis K.C."/>
            <person name="Busam D.A."/>
            <person name="Butler H."/>
            <person name="Cadieu E."/>
            <person name="Center A."/>
            <person name="Chandra I."/>
            <person name="Cherry J.M."/>
            <person name="Cawley S."/>
            <person name="Dahlke C."/>
            <person name="Davenport L.B."/>
            <person name="Davies P."/>
            <person name="de Pablos B."/>
            <person name="Delcher A."/>
            <person name="Deng Z."/>
            <person name="Mays A.D."/>
            <person name="Dew I."/>
            <person name="Dietz S.M."/>
            <person name="Dodson K."/>
            <person name="Doup L.E."/>
            <person name="Downes M."/>
            <person name="Dugan-Rocha S."/>
            <person name="Dunkov B.C."/>
            <person name="Dunn P."/>
            <person name="Durbin K.J."/>
            <person name="Evangelista C.C."/>
            <person name="Ferraz C."/>
            <person name="Ferriera S."/>
            <person name="Fleischmann W."/>
            <person name="Fosler C."/>
            <person name="Gabrielian A.E."/>
            <person name="Garg N.S."/>
            <person name="Gelbart W.M."/>
            <person name="Glasser K."/>
            <person name="Glodek A."/>
            <person name="Gong F."/>
            <person name="Gorrell J.H."/>
            <person name="Gu Z."/>
            <person name="Guan P."/>
            <person name="Harris M."/>
            <person name="Harris N.L."/>
            <person name="Harvey D."/>
            <person name="Heiman T.J."/>
            <person name="Hernandez J.R."/>
            <person name="Houck J."/>
            <person name="Hostin D."/>
            <person name="Houston K.A."/>
            <person name="Howland T.J."/>
            <person name="Wei M.H."/>
            <person name="Ibegwam C."/>
            <person name="Jalali M."/>
            <person name="Kalush F."/>
            <person name="Karpen G.H."/>
            <person name="Ke Z."/>
            <person name="Kennison J.A."/>
            <person name="Ketchum K.A."/>
            <person name="Kimmel B.E."/>
            <person name="Kodira C.D."/>
            <person name="Kraft C."/>
            <person name="Kravitz S."/>
            <person name="Kulp D."/>
            <person name="Lai Z."/>
            <person name="Lasko P."/>
            <person name="Lei Y."/>
            <person name="Levitsky A.A."/>
            <person name="Li J."/>
            <person name="Li Z."/>
            <person name="Liang Y."/>
            <person name="Lin X."/>
            <person name="Liu X."/>
            <person name="Mattei B."/>
            <person name="McIntosh T.C."/>
            <person name="McLeod M.P."/>
            <person name="McPherson D."/>
            <person name="Merkulov G."/>
            <person name="Milshina N.V."/>
            <person name="Mobarry C."/>
            <person name="Morris J."/>
            <person name="Moshrefi A."/>
            <person name="Mount S.M."/>
            <person name="Moy M."/>
            <person name="Murphy B."/>
            <person name="Murphy L."/>
            <person name="Muzny D.M."/>
            <person name="Nelson D.L."/>
            <person name="Nelson D.R."/>
            <person name="Nelson K.A."/>
            <person name="Nixon K."/>
            <person name="Nusskern D.R."/>
            <person name="Pacleb J.M."/>
            <person name="Palazzolo M."/>
            <person name="Pittman G.S."/>
            <person name="Pan S."/>
            <person name="Pollard J."/>
            <person name="Puri V."/>
            <person name="Reese M.G."/>
            <person name="Reinert K."/>
            <person name="Remington K."/>
            <person name="Saunders R.D."/>
            <person name="Scheeler F."/>
            <person name="Shen H."/>
            <person name="Shue B.C."/>
            <person name="Siden-Kiamos I."/>
            <person name="Simpson M."/>
            <person name="Skupski M.P."/>
            <person name="Smith T."/>
            <person name="Spier E."/>
            <person name="Spradling A.C."/>
            <person name="Stapleton M."/>
            <person name="Strong R."/>
            <person name="Sun E."/>
            <person name="Svirskas R."/>
            <person name="Tector C."/>
            <person name="Turner R."/>
            <person name="Venter E."/>
            <person name="Wang A.H."/>
            <person name="Wang X."/>
            <person name="Wang Z.Y."/>
            <person name="Wassarman D.A."/>
            <person name="Weinstock G.M."/>
            <person name="Weissenbach J."/>
            <person name="Williams S.M."/>
            <person name="WoodageT"/>
            <person name="Worley K.C."/>
            <person name="Wu D."/>
            <person name="Yang S."/>
            <person name="Yao Q.A."/>
            <person name="Ye J."/>
            <person name="Yeh R.F."/>
            <person name="Zaveri J.S."/>
            <person name="Zhan M."/>
            <person name="Zhang G."/>
            <person name="Zhao Q."/>
            <person name="Zheng L."/>
            <person name="Zheng X.H."/>
            <person name="Zhong F.N."/>
            <person name="Zhong W."/>
            <person name="Zhou X."/>
            <person name="Zhu S."/>
            <person name="Zhu X."/>
            <person name="Smith H.O."/>
            <person name="Gibbs R.A."/>
            <person name="Myers E.W."/>
            <person name="Rubin G.M."/>
            <person name="Venter J.C."/>
        </authorList>
    </citation>
    <scope>NUCLEOTIDE SEQUENCE [LARGE SCALE GENOMIC DNA]</scope>
    <source>
        <strain evidence="9">Berkeley</strain>
    </source>
</reference>
<dbReference type="VEuPathDB" id="VectorBase:FBgn0039797"/>
<keyword evidence="9" id="KW-1185">Reference proteome</keyword>
<dbReference type="RefSeq" id="NP_001263122.1">
    <property type="nucleotide sequence ID" value="NM_001276193.1"/>
</dbReference>
<dbReference type="SUPFAM" id="SSF54928">
    <property type="entry name" value="RNA-binding domain, RBD"/>
    <property type="match status" value="1"/>
</dbReference>
<reference evidence="5 9" key="5">
    <citation type="journal article" date="2002" name="Genome Biol.">
        <title>Heterochromatic sequences in a Drosophila whole-genome shotgun assembly.</title>
        <authorList>
            <person name="Hoskins R.A."/>
            <person name="Smith C.D."/>
            <person name="Carlson J.W."/>
            <person name="Carvalho A.B."/>
            <person name="Halpern A."/>
            <person name="Kaminker J.S."/>
            <person name="Kennedy C."/>
            <person name="Mungall C.J."/>
            <person name="Sullivan B.A."/>
            <person name="Sutton G.G."/>
            <person name="Yasuhara J.C."/>
            <person name="Wakimoto B.T."/>
            <person name="Myers E.W."/>
            <person name="Celniker S.E."/>
            <person name="Rubin G.M."/>
            <person name="Karpen G.H."/>
        </authorList>
    </citation>
    <scope>NUCLEOTIDE SEQUENCE [LARGE SCALE GENOMIC DNA]</scope>
    <source>
        <strain evidence="9">Berkeley</strain>
    </source>
</reference>
<evidence type="ECO:0000256" key="2">
    <source>
        <dbReference type="PROSITE-ProRule" id="PRU00176"/>
    </source>
</evidence>
<reference evidence="9" key="2">
    <citation type="journal article" date="2002" name="Genome Biol.">
        <title>Finishing a whole-genome shotgun: release 3 of the Drosophila melanogaster euchromatic genome sequence.</title>
        <authorList>
            <person name="Celniker S.E."/>
            <person name="Wheeler D.A."/>
            <person name="Kronmiller B."/>
            <person name="Carlson J.W."/>
            <person name="Halpern A."/>
            <person name="Patel S."/>
            <person name="Adams M."/>
            <person name="Champe M."/>
            <person name="Dugan S.P."/>
            <person name="Frise E."/>
            <person name="Hodgson A."/>
            <person name="George R.A."/>
            <person name="Hoskins R.A."/>
            <person name="Laverty T."/>
            <person name="Muzny D.M."/>
            <person name="Nelson C.R."/>
            <person name="Pacleb J.M."/>
            <person name="Park S."/>
            <person name="Pfeiffer B.D."/>
            <person name="Richards S."/>
            <person name="Sodergren E.J."/>
            <person name="Svirskas R."/>
            <person name="Tabor P.E."/>
            <person name="Wan K."/>
            <person name="Stapleton M."/>
            <person name="Sutton G.G."/>
            <person name="Venter C."/>
            <person name="Weinstock G."/>
            <person name="Scherer S.E."/>
            <person name="Myers E.W."/>
            <person name="Gibbs R.A."/>
            <person name="Rubin G.M."/>
        </authorList>
    </citation>
    <scope>NUCLEOTIDE SEQUENCE [LARGE SCALE GENOMIC DNA]</scope>
    <source>
        <strain evidence="9">Berkeley</strain>
    </source>
</reference>
<feature type="compositionally biased region" description="Low complexity" evidence="3">
    <location>
        <begin position="208"/>
        <end position="219"/>
    </location>
</feature>
<feature type="region of interest" description="Disordered" evidence="3">
    <location>
        <begin position="142"/>
        <end position="393"/>
    </location>
</feature>
<dbReference type="InterPro" id="IPR012677">
    <property type="entry name" value="Nucleotide-bd_a/b_plait_sf"/>
</dbReference>
<accession>Q9VA45</accession>
<reference evidence="5 9" key="7">
    <citation type="journal article" date="2005" name="PLoS Comput. Biol.">
        <title>Combined evidence annotation of transposable elements in genome sequences.</title>
        <authorList>
            <person name="Quesneville H."/>
            <person name="Bergman C.M."/>
            <person name="Andrieu O."/>
            <person name="Autard D."/>
            <person name="Nouaud D."/>
            <person name="Ashburner M."/>
            <person name="Anxolabehere D."/>
        </authorList>
    </citation>
    <scope>NUCLEOTIDE SEQUENCE [LARGE SCALE GENOMIC DNA]</scope>
    <source>
        <strain evidence="9">Berkeley</strain>
    </source>
</reference>
<dbReference type="STRING" id="7227.FBpp0085061"/>
<feature type="compositionally biased region" description="Gly residues" evidence="3">
    <location>
        <begin position="307"/>
        <end position="322"/>
    </location>
</feature>
<reference evidence="5" key="15">
    <citation type="submission" date="2024-06" db="EMBL/GenBank/DDBJ databases">
        <title>Drosophila melanogaster release 4 sequence.</title>
        <authorList>
            <consortium name="Berkeley Drosophila Genome Project"/>
            <person name="Celniker S."/>
            <person name="Carlson J."/>
            <person name="Wan K."/>
            <person name="Pfeiffer B."/>
            <person name="Frise E."/>
            <person name="George R."/>
            <person name="Hoskins R."/>
            <person name="Stapleton M."/>
            <person name="Pacleb J."/>
            <person name="Park S."/>
            <person name="Svirskas R."/>
            <person name="Smith E."/>
            <person name="Yu C."/>
            <person name="Rubin G."/>
        </authorList>
    </citation>
    <scope>NUCLEOTIDE SEQUENCE</scope>
</reference>
<dbReference type="GO" id="GO:0003743">
    <property type="term" value="F:translation initiation factor activity"/>
    <property type="evidence" value="ECO:0000250"/>
    <property type="project" value="FlyBase"/>
</dbReference>
<reference evidence="6" key="6">
    <citation type="submission" date="2003-01" db="EMBL/GenBank/DDBJ databases">
        <authorList>
            <person name="Stapleton M."/>
            <person name="Brokstein P."/>
            <person name="Hong L."/>
            <person name="Agbayani A."/>
            <person name="Carlson J."/>
            <person name="Champe M."/>
            <person name="Chavez C."/>
            <person name="Dorsett V."/>
            <person name="Dresnek D."/>
            <person name="Farfan D."/>
            <person name="Frise E."/>
            <person name="George R."/>
            <person name="Gonzalez M."/>
            <person name="Guarin H."/>
            <person name="Kronmiller B."/>
            <person name="Li P."/>
            <person name="Liao G."/>
            <person name="Miranda A."/>
            <person name="Mungall C.J."/>
            <person name="Nunoo J."/>
            <person name="Pacleb J."/>
            <person name="Paragas V."/>
            <person name="Park S."/>
            <person name="Patel S."/>
            <person name="Phouanenavong S."/>
            <person name="Wan K."/>
            <person name="Yu C."/>
            <person name="Lewis S.E."/>
            <person name="Rubin G.M."/>
            <person name="Celniker S."/>
        </authorList>
    </citation>
    <scope>NUCLEOTIDE SEQUENCE</scope>
    <source>
        <strain evidence="6">Berkeley</strain>
    </source>
</reference>
<dbReference type="GO" id="GO:0006413">
    <property type="term" value="P:translational initiation"/>
    <property type="evidence" value="ECO:0000250"/>
    <property type="project" value="FlyBase"/>
</dbReference>
<reference evidence="5" key="11">
    <citation type="journal article" date="2015" name="G3 (Bethesda)">
        <title>Gene Model Annotations for Drosophila melanogaster: Impact of High-Throughput Data.</title>
        <authorList>
            <consortium name="FlyBase Consortium"/>
            <person name="Matthews B.B."/>
            <person name="Dos Santos G."/>
            <person name="Crosby M.A."/>
            <person name="Emmert D.B."/>
            <person name="St Pierre S.E."/>
            <person name="Gramates L.S."/>
            <person name="Zhou P."/>
            <person name="Schroeder A.J."/>
            <person name="Falls K."/>
            <person name="Strelets V."/>
            <person name="Russo S.M."/>
            <person name="Gelbart W.M."/>
            <person name="null"/>
        </authorList>
    </citation>
    <scope>NUCLEOTIDE SEQUENCE</scope>
</reference>
<feature type="compositionally biased region" description="Polar residues" evidence="3">
    <location>
        <begin position="272"/>
        <end position="287"/>
    </location>
</feature>
<dbReference type="BioGRID-ORCS" id="43645">
    <property type="hits" value="0 hits in 1 CRISPR screen"/>
</dbReference>
<dbReference type="UCSC" id="CG1340-RA">
    <property type="organism name" value="d. melanogaster"/>
</dbReference>
<evidence type="ECO:0000256" key="3">
    <source>
        <dbReference type="SAM" id="MobiDB-lite"/>
    </source>
</evidence>
<dbReference type="GO" id="GO:0097010">
    <property type="term" value="P:eukaryotic translation initiation factor 4F complex assembly"/>
    <property type="evidence" value="ECO:0000318"/>
    <property type="project" value="GO_Central"/>
</dbReference>
<gene>
    <name evidence="5 8" type="primary">eIF4H2</name>
    <name evidence="5" type="synonym">cg1340</name>
    <name evidence="5" type="synonym">Dmel\CG1340</name>
    <name evidence="5" type="synonym">eIF4H</name>
    <name evidence="5" type="synonym">EIF4H2</name>
    <name evidence="5 8" type="ORF">CG1340</name>
    <name evidence="5" type="ORF">Dmel_CG1340</name>
</gene>
<dbReference type="GO" id="GO:0043024">
    <property type="term" value="F:ribosomal small subunit binding"/>
    <property type="evidence" value="ECO:0000318"/>
    <property type="project" value="GO_Central"/>
</dbReference>
<dbReference type="Gene3D" id="3.30.70.330">
    <property type="match status" value="1"/>
</dbReference>
<reference evidence="5 9" key="9">
    <citation type="journal article" date="2007" name="Science">
        <title>The Release 5.1 annotation of Drosophila melanogaster heterochromatin.</title>
        <authorList>
            <person name="Smith C.D."/>
            <person name="Shu S."/>
            <person name="Mungall C.J."/>
            <person name="Karpen G.H."/>
        </authorList>
    </citation>
    <scope>NUCLEOTIDE SEQUENCE [LARGE SCALE GENOMIC DNA]</scope>
    <source>
        <strain evidence="9">Berkeley</strain>
    </source>
</reference>
<feature type="compositionally biased region" description="Polar residues" evidence="3">
    <location>
        <begin position="220"/>
        <end position="236"/>
    </location>
</feature>
<feature type="region of interest" description="Disordered" evidence="3">
    <location>
        <begin position="1"/>
        <end position="64"/>
    </location>
</feature>
<dbReference type="GO" id="GO:0003729">
    <property type="term" value="F:mRNA binding"/>
    <property type="evidence" value="ECO:0000250"/>
    <property type="project" value="FlyBase"/>
</dbReference>
<keyword evidence="5" id="KW-0648">Protein biosynthesis</keyword>
<dbReference type="GO" id="GO:0001731">
    <property type="term" value="P:formation of translation preinitiation complex"/>
    <property type="evidence" value="ECO:0000318"/>
    <property type="project" value="GO_Central"/>
</dbReference>
<dbReference type="EMBL" id="AE014297">
    <property type="protein sequence ID" value="AAF57078.1"/>
    <property type="molecule type" value="Genomic_DNA"/>
</dbReference>
<feature type="compositionally biased region" description="Basic and acidic residues" evidence="3">
    <location>
        <begin position="22"/>
        <end position="38"/>
    </location>
</feature>
<dbReference type="HOGENOM" id="CLU_046195_0_0_1"/>
<dbReference type="ExpressionAtlas" id="Q9VA45">
    <property type="expression patterns" value="differential"/>
</dbReference>